<organism evidence="1 2">
    <name type="scientific">Bremia lactucae</name>
    <name type="common">Lettuce downy mildew</name>
    <dbReference type="NCBI Taxonomy" id="4779"/>
    <lineage>
        <taxon>Eukaryota</taxon>
        <taxon>Sar</taxon>
        <taxon>Stramenopiles</taxon>
        <taxon>Oomycota</taxon>
        <taxon>Peronosporomycetes</taxon>
        <taxon>Peronosporales</taxon>
        <taxon>Peronosporaceae</taxon>
        <taxon>Bremia</taxon>
    </lineage>
</organism>
<comment type="caution">
    <text evidence="1">The sequence shown here is derived from an EMBL/GenBank/DDBJ whole genome shotgun (WGS) entry which is preliminary data.</text>
</comment>
<dbReference type="KEGG" id="blac:94350506"/>
<protein>
    <submittedName>
        <fullName evidence="1">Uncharacterized protein</fullName>
    </submittedName>
</protein>
<sequence>MDDDDPTLSSNQAFFSLALLRLAELHKWPHCESGWNFAQKLWLYQWQQNADYFPGFYCNLVKNVRLLNAVFPAGLSIFSLPLEVGDHQCIFVMEV</sequence>
<name>A0A976FFQ7_BRELC</name>
<dbReference type="Proteomes" id="UP000294530">
    <property type="component" value="Unassembled WGS sequence"/>
</dbReference>
<proteinExistence type="predicted"/>
<accession>A0A976FFQ7</accession>
<keyword evidence="2" id="KW-1185">Reference proteome</keyword>
<dbReference type="GeneID" id="94350506"/>
<dbReference type="AlphaFoldDB" id="A0A976FFQ7"/>
<reference evidence="1 2" key="1">
    <citation type="journal article" date="2021" name="Genome Biol.">
        <title>AFLAP: assembly-free linkage analysis pipeline using k-mers from genome sequencing data.</title>
        <authorList>
            <person name="Fletcher K."/>
            <person name="Zhang L."/>
            <person name="Gil J."/>
            <person name="Han R."/>
            <person name="Cavanaugh K."/>
            <person name="Michelmore R."/>
        </authorList>
    </citation>
    <scope>NUCLEOTIDE SEQUENCE [LARGE SCALE GENOMIC DNA]</scope>
    <source>
        <strain evidence="1 2">SF5</strain>
    </source>
</reference>
<dbReference type="RefSeq" id="XP_067815280.1">
    <property type="nucleotide sequence ID" value="XM_067964835.1"/>
</dbReference>
<dbReference type="EMBL" id="SHOA02000001">
    <property type="protein sequence ID" value="TDH65781.1"/>
    <property type="molecule type" value="Genomic_DNA"/>
</dbReference>
<gene>
    <name evidence="1" type="ORF">CCR75_006767</name>
</gene>
<evidence type="ECO:0000313" key="1">
    <source>
        <dbReference type="EMBL" id="TDH65781.1"/>
    </source>
</evidence>
<evidence type="ECO:0000313" key="2">
    <source>
        <dbReference type="Proteomes" id="UP000294530"/>
    </source>
</evidence>